<dbReference type="PANTHER" id="PTHR38420">
    <property type="entry name" value="AP-4-A PHOSPHORYLASE II"/>
    <property type="match status" value="1"/>
</dbReference>
<dbReference type="GO" id="GO:0003877">
    <property type="term" value="F:ATP:ADP adenylyltransferase activity"/>
    <property type="evidence" value="ECO:0007669"/>
    <property type="project" value="InterPro"/>
</dbReference>
<dbReference type="OrthoDB" id="4534at2759"/>
<feature type="domain" description="ATP adenylyltransferase C-terminal" evidence="2">
    <location>
        <begin position="201"/>
        <end position="372"/>
    </location>
</feature>
<dbReference type="InterPro" id="IPR043171">
    <property type="entry name" value="Ap4A_phos1/2-like"/>
</dbReference>
<proteinExistence type="predicted"/>
<sequence>MAGAPAALLELARAASARALACGSLAPLATTTSVHPDRGIPFLLHTLSGPRKPTAVDPTVPPPPPPPAGAPNSTPSSPTTRPCLSPTPPPATSSSSTSSPSRRTTCSSSRPRTSGSRRCCPRPTLTPRGRCSPPSTASPFTMRGGWRARANTTSTSKSCRGRWRRAPRGGGGAHPRGSRPPRVGTAAGGGGGGGDLYACDAFPFAHAVCRVDDIPLGTGGGAPLMERYTRMLHAFLRDVPGLEAAAAGGGGGAADADGSADGGGGGAPPPVGANGHGNSHGNGAGNGGGGGDTANGGANGTPLAPGRPSPFPYNLLLTREHLWVVPRRAECAGGVSLNSLAYAGGLLVRDAEQASSVLRDGGVAALAHCAFPRT</sequence>
<feature type="region of interest" description="Disordered" evidence="1">
    <location>
        <begin position="246"/>
        <end position="306"/>
    </location>
</feature>
<dbReference type="PANTHER" id="PTHR38420:SF1">
    <property type="entry name" value="PUTATIVE (AFU_ORTHOLOGUE AFUA_5G14690)-RELATED"/>
    <property type="match status" value="1"/>
</dbReference>
<dbReference type="Gene3D" id="3.30.428.70">
    <property type="match status" value="1"/>
</dbReference>
<dbReference type="InterPro" id="IPR019200">
    <property type="entry name" value="ATP_adenylylTrfase_C"/>
</dbReference>
<dbReference type="AlphaFoldDB" id="A0A1X6PEF6"/>
<evidence type="ECO:0000256" key="1">
    <source>
        <dbReference type="SAM" id="MobiDB-lite"/>
    </source>
</evidence>
<evidence type="ECO:0000313" key="4">
    <source>
        <dbReference type="Proteomes" id="UP000218209"/>
    </source>
</evidence>
<reference evidence="3 4" key="1">
    <citation type="submission" date="2017-03" db="EMBL/GenBank/DDBJ databases">
        <title>WGS assembly of Porphyra umbilicalis.</title>
        <authorList>
            <person name="Brawley S.H."/>
            <person name="Blouin N.A."/>
            <person name="Ficko-Blean E."/>
            <person name="Wheeler G.L."/>
            <person name="Lohr M."/>
            <person name="Goodson H.V."/>
            <person name="Jenkins J.W."/>
            <person name="Blaby-Haas C.E."/>
            <person name="Helliwell K.E."/>
            <person name="Chan C."/>
            <person name="Marriage T."/>
            <person name="Bhattacharya D."/>
            <person name="Klein A.S."/>
            <person name="Badis Y."/>
            <person name="Brodie J."/>
            <person name="Cao Y."/>
            <person name="Collen J."/>
            <person name="Dittami S.M."/>
            <person name="Gachon C.M."/>
            <person name="Green B.R."/>
            <person name="Karpowicz S."/>
            <person name="Kim J.W."/>
            <person name="Kudahl U."/>
            <person name="Lin S."/>
            <person name="Michel G."/>
            <person name="Mittag M."/>
            <person name="Olson B.J."/>
            <person name="Pangilinan J."/>
            <person name="Peng Y."/>
            <person name="Qiu H."/>
            <person name="Shu S."/>
            <person name="Singer J.T."/>
            <person name="Smith A.G."/>
            <person name="Sprecher B.N."/>
            <person name="Wagner V."/>
            <person name="Wang W."/>
            <person name="Wang Z.-Y."/>
            <person name="Yan J."/>
            <person name="Yarish C."/>
            <person name="Zoeuner-Riek S."/>
            <person name="Zhuang Y."/>
            <person name="Zou Y."/>
            <person name="Lindquist E.A."/>
            <person name="Grimwood J."/>
            <person name="Barry K."/>
            <person name="Rokhsar D.S."/>
            <person name="Schmutz J."/>
            <person name="Stiller J.W."/>
            <person name="Grossman A.R."/>
            <person name="Prochnik S.E."/>
        </authorList>
    </citation>
    <scope>NUCLEOTIDE SEQUENCE [LARGE SCALE GENOMIC DNA]</scope>
    <source>
        <strain evidence="3">4086291</strain>
    </source>
</reference>
<gene>
    <name evidence="3" type="ORF">BU14_0082s0013</name>
</gene>
<feature type="compositionally biased region" description="Low complexity" evidence="1">
    <location>
        <begin position="70"/>
        <end position="84"/>
    </location>
</feature>
<keyword evidence="4" id="KW-1185">Reference proteome</keyword>
<feature type="compositionally biased region" description="Gly residues" evidence="1">
    <location>
        <begin position="274"/>
        <end position="299"/>
    </location>
</feature>
<dbReference type="Pfam" id="PF09830">
    <property type="entry name" value="ATP_transf"/>
    <property type="match status" value="1"/>
</dbReference>
<protein>
    <recommendedName>
        <fullName evidence="2">ATP adenylyltransferase C-terminal domain-containing protein</fullName>
    </recommendedName>
</protein>
<feature type="compositionally biased region" description="Low complexity" evidence="1">
    <location>
        <begin position="92"/>
        <end position="131"/>
    </location>
</feature>
<dbReference type="GO" id="GO:0005524">
    <property type="term" value="F:ATP binding"/>
    <property type="evidence" value="ECO:0007669"/>
    <property type="project" value="InterPro"/>
</dbReference>
<evidence type="ECO:0000313" key="3">
    <source>
        <dbReference type="EMBL" id="OSX79248.1"/>
    </source>
</evidence>
<feature type="compositionally biased region" description="Pro residues" evidence="1">
    <location>
        <begin position="59"/>
        <end position="69"/>
    </location>
</feature>
<dbReference type="GO" id="GO:0009117">
    <property type="term" value="P:nucleotide metabolic process"/>
    <property type="evidence" value="ECO:0007669"/>
    <property type="project" value="InterPro"/>
</dbReference>
<dbReference type="EMBL" id="KV918794">
    <property type="protein sequence ID" value="OSX79248.1"/>
    <property type="molecule type" value="Genomic_DNA"/>
</dbReference>
<feature type="region of interest" description="Disordered" evidence="1">
    <location>
        <begin position="30"/>
        <end position="188"/>
    </location>
</feature>
<dbReference type="InterPro" id="IPR009163">
    <property type="entry name" value="Ap4A_phos1/2"/>
</dbReference>
<dbReference type="Proteomes" id="UP000218209">
    <property type="component" value="Unassembled WGS sequence"/>
</dbReference>
<name>A0A1X6PEF6_PORUM</name>
<organism evidence="3 4">
    <name type="scientific">Porphyra umbilicalis</name>
    <name type="common">Purple laver</name>
    <name type="synonym">Red alga</name>
    <dbReference type="NCBI Taxonomy" id="2786"/>
    <lineage>
        <taxon>Eukaryota</taxon>
        <taxon>Rhodophyta</taxon>
        <taxon>Bangiophyceae</taxon>
        <taxon>Bangiales</taxon>
        <taxon>Bangiaceae</taxon>
        <taxon>Porphyra</taxon>
    </lineage>
</organism>
<accession>A0A1X6PEF6</accession>
<evidence type="ECO:0000259" key="2">
    <source>
        <dbReference type="Pfam" id="PF09830"/>
    </source>
</evidence>